<dbReference type="Gene3D" id="2.170.150.80">
    <property type="entry name" value="NAC domain"/>
    <property type="match status" value="1"/>
</dbReference>
<keyword evidence="3" id="KW-0804">Transcription</keyword>
<dbReference type="InterPro" id="IPR003441">
    <property type="entry name" value="NAC-dom"/>
</dbReference>
<dbReference type="PANTHER" id="PTHR31719">
    <property type="entry name" value="NAC TRANSCRIPTION FACTOR 56"/>
    <property type="match status" value="1"/>
</dbReference>
<dbReference type="Pfam" id="PF02365">
    <property type="entry name" value="NAM"/>
    <property type="match status" value="1"/>
</dbReference>
<dbReference type="KEGG" id="peu:105116469"/>
<evidence type="ECO:0000256" key="2">
    <source>
        <dbReference type="ARBA" id="ARBA00023125"/>
    </source>
</evidence>
<dbReference type="InterPro" id="IPR036093">
    <property type="entry name" value="NAC_dom_sf"/>
</dbReference>
<dbReference type="GO" id="GO:0006355">
    <property type="term" value="P:regulation of DNA-templated transcription"/>
    <property type="evidence" value="ECO:0007669"/>
    <property type="project" value="InterPro"/>
</dbReference>
<dbReference type="RefSeq" id="XP_011012154.1">
    <property type="nucleotide sequence ID" value="XM_011013852.1"/>
</dbReference>
<keyword evidence="2" id="KW-0238">DNA-binding</keyword>
<gene>
    <name evidence="8" type="primary">LOC105116469</name>
</gene>
<feature type="compositionally biased region" description="Polar residues" evidence="5">
    <location>
        <begin position="215"/>
        <end position="226"/>
    </location>
</feature>
<evidence type="ECO:0000256" key="4">
    <source>
        <dbReference type="ARBA" id="ARBA00023242"/>
    </source>
</evidence>
<name>A0AAJ6XB77_POPEU</name>
<dbReference type="AlphaFoldDB" id="A0AAJ6XB77"/>
<accession>A0AAJ6XB77</accession>
<keyword evidence="7" id="KW-1185">Reference proteome</keyword>
<keyword evidence="1" id="KW-0805">Transcription regulation</keyword>
<evidence type="ECO:0000256" key="1">
    <source>
        <dbReference type="ARBA" id="ARBA00023015"/>
    </source>
</evidence>
<feature type="region of interest" description="Disordered" evidence="5">
    <location>
        <begin position="203"/>
        <end position="249"/>
    </location>
</feature>
<evidence type="ECO:0000256" key="5">
    <source>
        <dbReference type="SAM" id="MobiDB-lite"/>
    </source>
</evidence>
<evidence type="ECO:0000259" key="6">
    <source>
        <dbReference type="PROSITE" id="PS51005"/>
    </source>
</evidence>
<dbReference type="GO" id="GO:0003677">
    <property type="term" value="F:DNA binding"/>
    <property type="evidence" value="ECO:0007669"/>
    <property type="project" value="UniProtKB-KW"/>
</dbReference>
<reference evidence="8" key="1">
    <citation type="submission" date="2025-08" db="UniProtKB">
        <authorList>
            <consortium name="RefSeq"/>
        </authorList>
    </citation>
    <scope>IDENTIFICATION</scope>
</reference>
<dbReference type="SUPFAM" id="SSF101941">
    <property type="entry name" value="NAC domain"/>
    <property type="match status" value="1"/>
</dbReference>
<evidence type="ECO:0000256" key="3">
    <source>
        <dbReference type="ARBA" id="ARBA00023163"/>
    </source>
</evidence>
<evidence type="ECO:0000313" key="8">
    <source>
        <dbReference type="RefSeq" id="XP_011012154.1"/>
    </source>
</evidence>
<dbReference type="Proteomes" id="UP000694918">
    <property type="component" value="Unplaced"/>
</dbReference>
<dbReference type="PANTHER" id="PTHR31719:SF176">
    <property type="entry name" value="NAC DOMAIN CONTAINING PROTEIN 84"/>
    <property type="match status" value="1"/>
</dbReference>
<dbReference type="PROSITE" id="PS51005">
    <property type="entry name" value="NAC"/>
    <property type="match status" value="1"/>
</dbReference>
<evidence type="ECO:0000313" key="7">
    <source>
        <dbReference type="Proteomes" id="UP000694918"/>
    </source>
</evidence>
<sequence length="249" mass="27899">MERPSFVENGGFKLPIGYRFHPTDEELVVHYLKRKVLGLPMPASVIPEFDVFQNDPSSLPGNLKEKRYFFSQKKLNDLDLGKKCKRTAGSGASGYWKPIGKGKQIVASDSSKAVGTRKTLFFKERKHSIKTKSQWVMHVYCLAGSATGPKTTQMEEVGDWVAYSVFQRKRKPRKNVVISNPSNINETRNVEITSPSFMDFMMEQSSDGVGPPSPCSSGVTEVSSNEVDQEEISSSSISLFSYPRNRNRT</sequence>
<organism evidence="7 8">
    <name type="scientific">Populus euphratica</name>
    <name type="common">Euphrates poplar</name>
    <dbReference type="NCBI Taxonomy" id="75702"/>
    <lineage>
        <taxon>Eukaryota</taxon>
        <taxon>Viridiplantae</taxon>
        <taxon>Streptophyta</taxon>
        <taxon>Embryophyta</taxon>
        <taxon>Tracheophyta</taxon>
        <taxon>Spermatophyta</taxon>
        <taxon>Magnoliopsida</taxon>
        <taxon>eudicotyledons</taxon>
        <taxon>Gunneridae</taxon>
        <taxon>Pentapetalae</taxon>
        <taxon>rosids</taxon>
        <taxon>fabids</taxon>
        <taxon>Malpighiales</taxon>
        <taxon>Salicaceae</taxon>
        <taxon>Saliceae</taxon>
        <taxon>Populus</taxon>
    </lineage>
</organism>
<dbReference type="GeneID" id="105116469"/>
<proteinExistence type="predicted"/>
<keyword evidence="4" id="KW-0539">Nucleus</keyword>
<feature type="domain" description="NAC" evidence="6">
    <location>
        <begin position="14"/>
        <end position="168"/>
    </location>
</feature>
<protein>
    <submittedName>
        <fullName evidence="8">NAC domain-containing protein 68-like</fullName>
    </submittedName>
</protein>